<accession>A0A1B2DJH6</accession>
<organism evidence="2">
    <name type="scientific">Paenibacillus sp. BIHB 4019</name>
    <dbReference type="NCBI Taxonomy" id="1870819"/>
    <lineage>
        <taxon>Bacteria</taxon>
        <taxon>Bacillati</taxon>
        <taxon>Bacillota</taxon>
        <taxon>Bacilli</taxon>
        <taxon>Bacillales</taxon>
        <taxon>Paenibacillaceae</taxon>
        <taxon>Paenibacillus</taxon>
    </lineage>
</organism>
<name>A0A1B2DJH6_9BACL</name>
<dbReference type="EMBL" id="CP016808">
    <property type="protein sequence ID" value="ANY67841.1"/>
    <property type="molecule type" value="Genomic_DNA"/>
</dbReference>
<dbReference type="RefSeq" id="WP_099519015.1">
    <property type="nucleotide sequence ID" value="NZ_CP016808.1"/>
</dbReference>
<reference evidence="2" key="1">
    <citation type="submission" date="2016-08" db="EMBL/GenBank/DDBJ databases">
        <title>Complete Genome Seqeunce of Paenibacillus sp. BIHB 4019 from tea rhizoplane.</title>
        <authorList>
            <person name="Thakur R."/>
            <person name="Swarnkar M.K."/>
            <person name="Gulati A."/>
        </authorList>
    </citation>
    <scope>NUCLEOTIDE SEQUENCE [LARGE SCALE GENOMIC DNA]</scope>
    <source>
        <strain evidence="2">BIHB4019</strain>
    </source>
</reference>
<evidence type="ECO:0000313" key="2">
    <source>
        <dbReference type="EMBL" id="ANY67841.1"/>
    </source>
</evidence>
<protein>
    <submittedName>
        <fullName evidence="2">Uncharacterized protein</fullName>
    </submittedName>
</protein>
<evidence type="ECO:0000256" key="1">
    <source>
        <dbReference type="SAM" id="SignalP"/>
    </source>
</evidence>
<sequence>MKKKLIAMLSTFILVAVLVLPASASAAVYVPPFEPDSASNPHIFSAGDWSFPTLTPGDRDYFKFTNTFSYTRTYTLVVESPVGFNYVPASINATGVLLINPVVQQYGYYRYDIVCNPGAVVNIEVEAQVSGYSPNTYFILIA</sequence>
<dbReference type="AlphaFoldDB" id="A0A1B2DJH6"/>
<proteinExistence type="predicted"/>
<keyword evidence="1" id="KW-0732">Signal</keyword>
<gene>
    <name evidence="2" type="ORF">BBD42_16200</name>
</gene>
<feature type="signal peptide" evidence="1">
    <location>
        <begin position="1"/>
        <end position="26"/>
    </location>
</feature>
<feature type="chain" id="PRO_5008534917" evidence="1">
    <location>
        <begin position="27"/>
        <end position="142"/>
    </location>
</feature>